<sequence>MSSEVPPNSKPEQTTFKDRLDQAAREARQATGNGRSDTPGLMQKVAEHVPPVSKLSGLVKGSQGQHENTAPKNLPGPPNRPEHDDQIAEFVREQHRSKRSDGDPA</sequence>
<feature type="region of interest" description="Disordered" evidence="1">
    <location>
        <begin position="1"/>
        <end position="86"/>
    </location>
</feature>
<protein>
    <submittedName>
        <fullName evidence="2">Uncharacterized protein</fullName>
    </submittedName>
</protein>
<evidence type="ECO:0000256" key="1">
    <source>
        <dbReference type="SAM" id="MobiDB-lite"/>
    </source>
</evidence>
<keyword evidence="3" id="KW-1185">Reference proteome</keyword>
<reference evidence="2" key="1">
    <citation type="submission" date="2016-03" db="EMBL/GenBank/DDBJ databases">
        <title>Draft genome sequence of Rosellinia necatrix.</title>
        <authorList>
            <person name="Kanematsu S."/>
        </authorList>
    </citation>
    <scope>NUCLEOTIDE SEQUENCE [LARGE SCALE GENOMIC DNA]</scope>
    <source>
        <strain evidence="2">W97</strain>
    </source>
</reference>
<evidence type="ECO:0000313" key="2">
    <source>
        <dbReference type="EMBL" id="GAP89066.1"/>
    </source>
</evidence>
<proteinExistence type="predicted"/>
<feature type="compositionally biased region" description="Polar residues" evidence="1">
    <location>
        <begin position="62"/>
        <end position="71"/>
    </location>
</feature>
<feature type="compositionally biased region" description="Basic and acidic residues" evidence="1">
    <location>
        <begin position="15"/>
        <end position="28"/>
    </location>
</feature>
<gene>
    <name evidence="2" type="ORF">SAMD00023353_0902830</name>
</gene>
<dbReference type="OrthoDB" id="3436397at2759"/>
<dbReference type="EMBL" id="DF977454">
    <property type="protein sequence ID" value="GAP89066.1"/>
    <property type="molecule type" value="Genomic_DNA"/>
</dbReference>
<organism evidence="2">
    <name type="scientific">Rosellinia necatrix</name>
    <name type="common">White root-rot fungus</name>
    <dbReference type="NCBI Taxonomy" id="77044"/>
    <lineage>
        <taxon>Eukaryota</taxon>
        <taxon>Fungi</taxon>
        <taxon>Dikarya</taxon>
        <taxon>Ascomycota</taxon>
        <taxon>Pezizomycotina</taxon>
        <taxon>Sordariomycetes</taxon>
        <taxon>Xylariomycetidae</taxon>
        <taxon>Xylariales</taxon>
        <taxon>Xylariaceae</taxon>
        <taxon>Rosellinia</taxon>
    </lineage>
</organism>
<dbReference type="OMA" id="MENQKPN"/>
<evidence type="ECO:0000313" key="3">
    <source>
        <dbReference type="Proteomes" id="UP000054516"/>
    </source>
</evidence>
<feature type="compositionally biased region" description="Polar residues" evidence="1">
    <location>
        <begin position="1"/>
        <end position="14"/>
    </location>
</feature>
<name>A0A1W2TLA1_ROSNE</name>
<dbReference type="Proteomes" id="UP000054516">
    <property type="component" value="Unassembled WGS sequence"/>
</dbReference>
<dbReference type="AlphaFoldDB" id="A0A1W2TLA1"/>
<accession>A0A1W2TLA1</accession>